<feature type="transmembrane region" description="Helical" evidence="1">
    <location>
        <begin position="7"/>
        <end position="28"/>
    </location>
</feature>
<gene>
    <name evidence="2" type="ORF">D7N80_26440</name>
</gene>
<protein>
    <submittedName>
        <fullName evidence="2">Uncharacterized protein</fullName>
    </submittedName>
</protein>
<reference evidence="2" key="1">
    <citation type="submission" date="2018-09" db="EMBL/GenBank/DDBJ databases">
        <authorList>
            <person name="Ashton P.M."/>
            <person name="Dallman T."/>
            <person name="Nair S."/>
            <person name="De Pinna E."/>
            <person name="Peters T."/>
            <person name="Grant K."/>
        </authorList>
    </citation>
    <scope>NUCLEOTIDE SEQUENCE [LARGE SCALE GENOMIC DNA]</scope>
    <source>
        <strain evidence="2">598938</strain>
    </source>
</reference>
<evidence type="ECO:0000256" key="1">
    <source>
        <dbReference type="SAM" id="Phobius"/>
    </source>
</evidence>
<dbReference type="Proteomes" id="UP000885348">
    <property type="component" value="Unassembled WGS sequence"/>
</dbReference>
<evidence type="ECO:0000313" key="2">
    <source>
        <dbReference type="EMBL" id="MML56750.1"/>
    </source>
</evidence>
<sequence>MKYPVTWTWYAKWTVIYLVILPLLIWRFESVQLFHSHIAFLVVTGFTMGLAVRLIDRLFYFLVQNAGKKY</sequence>
<accession>A0A3R1AM76</accession>
<keyword evidence="1" id="KW-0472">Membrane</keyword>
<dbReference type="AlphaFoldDB" id="A0A3R1AM76"/>
<name>A0A3R1AM76_SALET</name>
<dbReference type="EMBL" id="RVVJ01000052">
    <property type="protein sequence ID" value="MML56750.1"/>
    <property type="molecule type" value="Genomic_DNA"/>
</dbReference>
<feature type="transmembrane region" description="Helical" evidence="1">
    <location>
        <begin position="34"/>
        <end position="55"/>
    </location>
</feature>
<proteinExistence type="predicted"/>
<keyword evidence="1" id="KW-0812">Transmembrane</keyword>
<keyword evidence="1" id="KW-1133">Transmembrane helix</keyword>
<comment type="caution">
    <text evidence="2">The sequence shown here is derived from an EMBL/GenBank/DDBJ whole genome shotgun (WGS) entry which is preliminary data.</text>
</comment>
<organism evidence="2">
    <name type="scientific">Salmonella enterica I</name>
    <dbReference type="NCBI Taxonomy" id="59201"/>
    <lineage>
        <taxon>Bacteria</taxon>
        <taxon>Pseudomonadati</taxon>
        <taxon>Pseudomonadota</taxon>
        <taxon>Gammaproteobacteria</taxon>
        <taxon>Enterobacterales</taxon>
        <taxon>Enterobacteriaceae</taxon>
        <taxon>Salmonella</taxon>
    </lineage>
</organism>